<feature type="compositionally biased region" description="Low complexity" evidence="1">
    <location>
        <begin position="834"/>
        <end position="851"/>
    </location>
</feature>
<protein>
    <recommendedName>
        <fullName evidence="2">Methyltransferase domain-containing protein</fullName>
    </recommendedName>
</protein>
<feature type="compositionally biased region" description="Polar residues" evidence="1">
    <location>
        <begin position="9"/>
        <end position="21"/>
    </location>
</feature>
<dbReference type="Pfam" id="PF13649">
    <property type="entry name" value="Methyltransf_25"/>
    <property type="match status" value="1"/>
</dbReference>
<sequence>MGFTVTARPYSQNFGGPSASTPVPGFDYSPLRRPAVRSHYRPFSTIEVEPKEETLSPPTSHRNSVLSIARRHSTIYRSVSLGEAMGLGKKKATDSKDKAPALRIRKLSDISASTPPTEAKLSTKAVSRPSTSAGGLTVVERNNINGNSSALHRVKAQRSIGALFTAAADVSPNTAPLENHIRSKVASSTIPPSPLRTLKMDVAAGNRPRTPSNPRPRGHSKAADDKEKKQSDKFQSNEWLTRSRTRVHPFTKEVPYMQAYDIPCLDNDRYTQLLLERMNPGSPSFHDYGKKYPMSVLDLGCGQGDWCLFAASIWKHSRITGFDLMDVTLPAFQATENLNFVQGNFLVKLPFHAKSFDFVRMANLSLCIPYDAWIPLLAEVRRVLTNGGRLELIDDEMLFPYGEEPLIKETVLSETRAEAPKELPLATEHAYPQTSFFDFASDSDRDSMESDDDDTIETMSTTSTLVSERDSMSFFGKSSKRSSAQSTASTSVGSERRWSDASMRRFSDAIPPLTISLTTLAENATSQPTISPSPTVTPATFHHILEDNENTISQSPTITERKHHKKTASASSTKSHSEAIVSWKTRRLAASEMEIIFEHVLLERYGIDPRPAEFICEHLSNVFGKGNSGKAKSFHIKLAPFDSPIGPGGAHDPRNALIVSSSHKAEKKQKKEKWDGASGKKEKEKKRERRKLEKLDSTKGSLEELFQQPQPPVITAKAASRLGLVATAPPMQHRRNTTESSISSDGDSPVSSKRSSSYHDPTTGAYVNLPVVTAKAASRLGIPVTPPPLPPKSEAIINSYIHTGPKRISKEVKKPLDSTVRLVVQRQNSMINTAAAAEDPSPAPSISLSASYKGADQIERNSSSSSSGSSGSDPESQSSSSSSEAVSSDGALMTPPPQLSAKAAGRLGISYSVLAAASAAHSRGSGVLAPVQSPGLLVWPSTYIPMSPEELEMHSCKWVQTLLGCRHAMREFITGKFEGMMLAEDAEFEEAIWDYECFRRSRFHWPNDNPELFADHGFPESPGLDAPNPSQQQHQRLCKPGANGTDMVESFNGQYRRNDLTHVRTIRVFHAVKDVEDKSFVSMLFPNGR</sequence>
<feature type="region of interest" description="Disordered" evidence="1">
    <location>
        <begin position="833"/>
        <end position="899"/>
    </location>
</feature>
<proteinExistence type="predicted"/>
<dbReference type="SUPFAM" id="SSF53335">
    <property type="entry name" value="S-adenosyl-L-methionine-dependent methyltransferases"/>
    <property type="match status" value="1"/>
</dbReference>
<dbReference type="CDD" id="cd02440">
    <property type="entry name" value="AdoMet_MTases"/>
    <property type="match status" value="1"/>
</dbReference>
<feature type="region of interest" description="Disordered" evidence="1">
    <location>
        <begin position="726"/>
        <end position="762"/>
    </location>
</feature>
<dbReference type="AlphaFoldDB" id="A0A8H6HYQ2"/>
<feature type="compositionally biased region" description="Basic and acidic residues" evidence="1">
    <location>
        <begin position="221"/>
        <end position="232"/>
    </location>
</feature>
<evidence type="ECO:0000259" key="2">
    <source>
        <dbReference type="Pfam" id="PF13649"/>
    </source>
</evidence>
<evidence type="ECO:0000313" key="4">
    <source>
        <dbReference type="Proteomes" id="UP000521943"/>
    </source>
</evidence>
<dbReference type="GO" id="GO:0008168">
    <property type="term" value="F:methyltransferase activity"/>
    <property type="evidence" value="ECO:0007669"/>
    <property type="project" value="TreeGrafter"/>
</dbReference>
<feature type="region of interest" description="Disordered" evidence="1">
    <location>
        <begin position="1"/>
        <end position="21"/>
    </location>
</feature>
<feature type="region of interest" description="Disordered" evidence="1">
    <location>
        <begin position="1014"/>
        <end position="1043"/>
    </location>
</feature>
<feature type="compositionally biased region" description="Low complexity" evidence="1">
    <location>
        <begin position="862"/>
        <end position="888"/>
    </location>
</feature>
<feature type="compositionally biased region" description="Low complexity" evidence="1">
    <location>
        <begin position="740"/>
        <end position="755"/>
    </location>
</feature>
<name>A0A8H6HYQ2_9AGAR</name>
<evidence type="ECO:0000256" key="1">
    <source>
        <dbReference type="SAM" id="MobiDB-lite"/>
    </source>
</evidence>
<feature type="compositionally biased region" description="Basic and acidic residues" evidence="1">
    <location>
        <begin position="672"/>
        <end position="682"/>
    </location>
</feature>
<dbReference type="InterPro" id="IPR029063">
    <property type="entry name" value="SAM-dependent_MTases_sf"/>
</dbReference>
<evidence type="ECO:0000313" key="3">
    <source>
        <dbReference type="EMBL" id="KAF6754268.1"/>
    </source>
</evidence>
<accession>A0A8H6HYQ2</accession>
<dbReference type="Proteomes" id="UP000521943">
    <property type="component" value="Unassembled WGS sequence"/>
</dbReference>
<dbReference type="EMBL" id="JACGCI010000035">
    <property type="protein sequence ID" value="KAF6754268.1"/>
    <property type="molecule type" value="Genomic_DNA"/>
</dbReference>
<gene>
    <name evidence="3" type="ORF">DFP72DRAFT_899805</name>
</gene>
<feature type="region of interest" description="Disordered" evidence="1">
    <location>
        <begin position="474"/>
        <end position="498"/>
    </location>
</feature>
<feature type="compositionally biased region" description="Low complexity" evidence="1">
    <location>
        <begin position="481"/>
        <end position="493"/>
    </location>
</feature>
<feature type="region of interest" description="Disordered" evidence="1">
    <location>
        <begin position="550"/>
        <end position="577"/>
    </location>
</feature>
<comment type="caution">
    <text evidence="3">The sequence shown here is derived from an EMBL/GenBank/DDBJ whole genome shotgun (WGS) entry which is preliminary data.</text>
</comment>
<dbReference type="OrthoDB" id="2013972at2759"/>
<keyword evidence="4" id="KW-1185">Reference proteome</keyword>
<feature type="region of interest" description="Disordered" evidence="1">
    <location>
        <begin position="113"/>
        <end position="134"/>
    </location>
</feature>
<dbReference type="PANTHER" id="PTHR43591:SF105">
    <property type="entry name" value="METHYLTRANSFERASE DOMAIN-CONTAINING PROTEIN-RELATED"/>
    <property type="match status" value="1"/>
</dbReference>
<dbReference type="Gene3D" id="3.40.50.150">
    <property type="entry name" value="Vaccinia Virus protein VP39"/>
    <property type="match status" value="1"/>
</dbReference>
<reference evidence="3 4" key="1">
    <citation type="submission" date="2020-07" db="EMBL/GenBank/DDBJ databases">
        <title>Comparative genomics of pyrophilous fungi reveals a link between fire events and developmental genes.</title>
        <authorList>
            <consortium name="DOE Joint Genome Institute"/>
            <person name="Steindorff A.S."/>
            <person name="Carver A."/>
            <person name="Calhoun S."/>
            <person name="Stillman K."/>
            <person name="Liu H."/>
            <person name="Lipzen A."/>
            <person name="Pangilinan J."/>
            <person name="Labutti K."/>
            <person name="Bruns T.D."/>
            <person name="Grigoriev I.V."/>
        </authorList>
    </citation>
    <scope>NUCLEOTIDE SEQUENCE [LARGE SCALE GENOMIC DNA]</scope>
    <source>
        <strain evidence="3 4">CBS 144469</strain>
    </source>
</reference>
<feature type="compositionally biased region" description="Polar residues" evidence="1">
    <location>
        <begin position="124"/>
        <end position="134"/>
    </location>
</feature>
<feature type="region of interest" description="Disordered" evidence="1">
    <location>
        <begin position="438"/>
        <end position="458"/>
    </location>
</feature>
<feature type="region of interest" description="Disordered" evidence="1">
    <location>
        <begin position="661"/>
        <end position="713"/>
    </location>
</feature>
<feature type="domain" description="Methyltransferase" evidence="2">
    <location>
        <begin position="296"/>
        <end position="388"/>
    </location>
</feature>
<organism evidence="3 4">
    <name type="scientific">Ephemerocybe angulata</name>
    <dbReference type="NCBI Taxonomy" id="980116"/>
    <lineage>
        <taxon>Eukaryota</taxon>
        <taxon>Fungi</taxon>
        <taxon>Dikarya</taxon>
        <taxon>Basidiomycota</taxon>
        <taxon>Agaricomycotina</taxon>
        <taxon>Agaricomycetes</taxon>
        <taxon>Agaricomycetidae</taxon>
        <taxon>Agaricales</taxon>
        <taxon>Agaricineae</taxon>
        <taxon>Psathyrellaceae</taxon>
        <taxon>Ephemerocybe</taxon>
    </lineage>
</organism>
<dbReference type="PANTHER" id="PTHR43591">
    <property type="entry name" value="METHYLTRANSFERASE"/>
    <property type="match status" value="1"/>
</dbReference>
<feature type="region of interest" description="Disordered" evidence="1">
    <location>
        <begin position="201"/>
        <end position="238"/>
    </location>
</feature>
<dbReference type="InterPro" id="IPR041698">
    <property type="entry name" value="Methyltransf_25"/>
</dbReference>